<dbReference type="GO" id="GO:0008903">
    <property type="term" value="F:hydroxypyruvate isomerase activity"/>
    <property type="evidence" value="ECO:0007669"/>
    <property type="project" value="UniProtKB-EC"/>
</dbReference>
<name>A0A1J1HGA0_9DIPT</name>
<dbReference type="EMBL" id="CVRI01000002">
    <property type="protein sequence ID" value="CRK86899.1"/>
    <property type="molecule type" value="Genomic_DNA"/>
</dbReference>
<organism evidence="10 11">
    <name type="scientific">Clunio marinus</name>
    <dbReference type="NCBI Taxonomy" id="568069"/>
    <lineage>
        <taxon>Eukaryota</taxon>
        <taxon>Metazoa</taxon>
        <taxon>Ecdysozoa</taxon>
        <taxon>Arthropoda</taxon>
        <taxon>Hexapoda</taxon>
        <taxon>Insecta</taxon>
        <taxon>Pterygota</taxon>
        <taxon>Neoptera</taxon>
        <taxon>Endopterygota</taxon>
        <taxon>Diptera</taxon>
        <taxon>Nematocera</taxon>
        <taxon>Chironomoidea</taxon>
        <taxon>Chironomidae</taxon>
        <taxon>Clunio</taxon>
    </lineage>
</organism>
<gene>
    <name evidence="10" type="ORF">CLUMA_CG000721</name>
</gene>
<dbReference type="STRING" id="568069.A0A1J1HGA0"/>
<dbReference type="FunFam" id="3.20.20.150:FF:000007">
    <property type="entry name" value="Hydroxypyruvate isomerase"/>
    <property type="match status" value="1"/>
</dbReference>
<dbReference type="PIRSF" id="PIRSF006241">
    <property type="entry name" value="HyI"/>
    <property type="match status" value="1"/>
</dbReference>
<dbReference type="InterPro" id="IPR013022">
    <property type="entry name" value="Xyl_isomerase-like_TIM-brl"/>
</dbReference>
<evidence type="ECO:0000256" key="7">
    <source>
        <dbReference type="PIRNR" id="PIRNR006241"/>
    </source>
</evidence>
<dbReference type="Pfam" id="PF01261">
    <property type="entry name" value="AP_endonuc_2"/>
    <property type="match status" value="1"/>
</dbReference>
<feature type="active site" description="Proton donor/acceptor" evidence="8">
    <location>
        <position position="240"/>
    </location>
</feature>
<keyword evidence="11" id="KW-1185">Reference proteome</keyword>
<dbReference type="OrthoDB" id="4214675at2759"/>
<comment type="catalytic activity">
    <reaction evidence="1 7">
        <text>3-hydroxypyruvate = 2-hydroxy-3-oxopropanoate</text>
        <dbReference type="Rhea" id="RHEA:11952"/>
        <dbReference type="ChEBI" id="CHEBI:17180"/>
        <dbReference type="ChEBI" id="CHEBI:57978"/>
        <dbReference type="EC" id="5.3.1.22"/>
    </reaction>
</comment>
<feature type="active site" description="Proton donor/acceptor" evidence="8">
    <location>
        <position position="142"/>
    </location>
</feature>
<evidence type="ECO:0000256" key="1">
    <source>
        <dbReference type="ARBA" id="ARBA00000476"/>
    </source>
</evidence>
<dbReference type="AlphaFoldDB" id="A0A1J1HGA0"/>
<evidence type="ECO:0000256" key="2">
    <source>
        <dbReference type="ARBA" id="ARBA00002968"/>
    </source>
</evidence>
<reference evidence="10 11" key="1">
    <citation type="submission" date="2015-04" db="EMBL/GenBank/DDBJ databases">
        <authorList>
            <person name="Syromyatnikov M.Y."/>
            <person name="Popov V.N."/>
        </authorList>
    </citation>
    <scope>NUCLEOTIDE SEQUENCE [LARGE SCALE GENOMIC DNA]</scope>
</reference>
<feature type="domain" description="Xylose isomerase-like TIM barrel" evidence="9">
    <location>
        <begin position="23"/>
        <end position="255"/>
    </location>
</feature>
<protein>
    <recommendedName>
        <fullName evidence="5 7">Putative hydroxypyruvate isomerase</fullName>
        <ecNumber evidence="4 7">5.3.1.22</ecNumber>
    </recommendedName>
</protein>
<evidence type="ECO:0000259" key="9">
    <source>
        <dbReference type="Pfam" id="PF01261"/>
    </source>
</evidence>
<evidence type="ECO:0000256" key="3">
    <source>
        <dbReference type="ARBA" id="ARBA00005962"/>
    </source>
</evidence>
<proteinExistence type="inferred from homology"/>
<evidence type="ECO:0000313" key="10">
    <source>
        <dbReference type="EMBL" id="CRK86899.1"/>
    </source>
</evidence>
<sequence>MVKFSANLGFLFLEAASIVEQYQLAKQYGFKAVEHPFPAKHIDHQKLLQVKKDLNLEVTLVNIDTDPDAKFGCASFPNQQEAFKRNFHNTLDFMKLFGCKKIHLMSGKLDSPPTKEYHEMFVSNLKYAAGFLEKENLIGVIECINHYSVPGYYLNSYSYAVDTIKAVGSNNIKLMIDLFHMQLIQGNIVNSLKDYQSHIGHIQVAQAPNRNEPNSQGELNYKFILQELEQLGYDDFIGCEYKPMTTTTDGLKWITDFGYEL</sequence>
<dbReference type="Gene3D" id="3.20.20.150">
    <property type="entry name" value="Divalent-metal-dependent TIM barrel enzymes"/>
    <property type="match status" value="1"/>
</dbReference>
<comment type="function">
    <text evidence="2 7">Catalyzes the reversible isomerization between hydroxypyruvate and 2-hydroxy-3-oxopropanoate (also termed tartronate semialdehyde).</text>
</comment>
<dbReference type="InterPro" id="IPR026040">
    <property type="entry name" value="HyI-like"/>
</dbReference>
<dbReference type="PANTHER" id="PTHR43489">
    <property type="entry name" value="ISOMERASE"/>
    <property type="match status" value="1"/>
</dbReference>
<evidence type="ECO:0000256" key="5">
    <source>
        <dbReference type="ARBA" id="ARBA00017985"/>
    </source>
</evidence>
<dbReference type="EC" id="5.3.1.22" evidence="4 7"/>
<evidence type="ECO:0000256" key="6">
    <source>
        <dbReference type="ARBA" id="ARBA00023235"/>
    </source>
</evidence>
<dbReference type="InterPro" id="IPR036237">
    <property type="entry name" value="Xyl_isomerase-like_sf"/>
</dbReference>
<dbReference type="InterPro" id="IPR050417">
    <property type="entry name" value="Sugar_Epim/Isomerase"/>
</dbReference>
<dbReference type="GO" id="GO:0046487">
    <property type="term" value="P:glyoxylate metabolic process"/>
    <property type="evidence" value="ECO:0007669"/>
    <property type="project" value="TreeGrafter"/>
</dbReference>
<dbReference type="SUPFAM" id="SSF51658">
    <property type="entry name" value="Xylose isomerase-like"/>
    <property type="match status" value="1"/>
</dbReference>
<accession>A0A1J1HGA0</accession>
<dbReference type="Proteomes" id="UP000183832">
    <property type="component" value="Unassembled WGS sequence"/>
</dbReference>
<dbReference type="PANTHER" id="PTHR43489:SF6">
    <property type="entry name" value="HYDROXYPYRUVATE ISOMERASE-RELATED"/>
    <property type="match status" value="1"/>
</dbReference>
<comment type="similarity">
    <text evidence="3 7">Belongs to the hyi family.</text>
</comment>
<evidence type="ECO:0000256" key="8">
    <source>
        <dbReference type="PIRSR" id="PIRSR006241-50"/>
    </source>
</evidence>
<evidence type="ECO:0000313" key="11">
    <source>
        <dbReference type="Proteomes" id="UP000183832"/>
    </source>
</evidence>
<keyword evidence="6 7" id="KW-0413">Isomerase</keyword>
<evidence type="ECO:0000256" key="4">
    <source>
        <dbReference type="ARBA" id="ARBA00012570"/>
    </source>
</evidence>